<name>A0A0V0ZHU1_9BILA</name>
<dbReference type="AlphaFoldDB" id="A0A0V0ZHU1"/>
<dbReference type="EMBL" id="JYDQ01000172">
    <property type="protein sequence ID" value="KRY12144.1"/>
    <property type="molecule type" value="Genomic_DNA"/>
</dbReference>
<dbReference type="Proteomes" id="UP000054783">
    <property type="component" value="Unassembled WGS sequence"/>
</dbReference>
<proteinExistence type="predicted"/>
<keyword evidence="2" id="KW-1185">Reference proteome</keyword>
<evidence type="ECO:0000313" key="2">
    <source>
        <dbReference type="Proteomes" id="UP000054783"/>
    </source>
</evidence>
<organism evidence="1 2">
    <name type="scientific">Trichinella patagoniensis</name>
    <dbReference type="NCBI Taxonomy" id="990121"/>
    <lineage>
        <taxon>Eukaryota</taxon>
        <taxon>Metazoa</taxon>
        <taxon>Ecdysozoa</taxon>
        <taxon>Nematoda</taxon>
        <taxon>Enoplea</taxon>
        <taxon>Dorylaimia</taxon>
        <taxon>Trichinellida</taxon>
        <taxon>Trichinellidae</taxon>
        <taxon>Trichinella</taxon>
    </lineage>
</organism>
<sequence length="62" mass="7060">MMCCFRNSLTRSYTTFRNVLFMTSNALNSTLQYHRSLKFACAYLNTQASSPSGTPLKRQQDG</sequence>
<gene>
    <name evidence="1" type="ORF">T12_10200</name>
</gene>
<comment type="caution">
    <text evidence="1">The sequence shown here is derived from an EMBL/GenBank/DDBJ whole genome shotgun (WGS) entry which is preliminary data.</text>
</comment>
<reference evidence="1 2" key="1">
    <citation type="submission" date="2015-01" db="EMBL/GenBank/DDBJ databases">
        <title>Evolution of Trichinella species and genotypes.</title>
        <authorList>
            <person name="Korhonen P.K."/>
            <person name="Edoardo P."/>
            <person name="Giuseppe L.R."/>
            <person name="Gasser R.B."/>
        </authorList>
    </citation>
    <scope>NUCLEOTIDE SEQUENCE [LARGE SCALE GENOMIC DNA]</scope>
    <source>
        <strain evidence="1">ISS2496</strain>
    </source>
</reference>
<evidence type="ECO:0000313" key="1">
    <source>
        <dbReference type="EMBL" id="KRY12144.1"/>
    </source>
</evidence>
<protein>
    <submittedName>
        <fullName evidence="1">Uncharacterized protein</fullName>
    </submittedName>
</protein>
<accession>A0A0V0ZHU1</accession>